<accession>A0A0P7AAY3</accession>
<organism evidence="1 2">
    <name type="scientific">Croceitalea dokdonensis DOKDO 023</name>
    <dbReference type="NCBI Taxonomy" id="1300341"/>
    <lineage>
        <taxon>Bacteria</taxon>
        <taxon>Pseudomonadati</taxon>
        <taxon>Bacteroidota</taxon>
        <taxon>Flavobacteriia</taxon>
        <taxon>Flavobacteriales</taxon>
        <taxon>Flavobacteriaceae</taxon>
        <taxon>Croceitalea</taxon>
    </lineage>
</organism>
<dbReference type="Proteomes" id="UP000050280">
    <property type="component" value="Unassembled WGS sequence"/>
</dbReference>
<protein>
    <submittedName>
        <fullName evidence="1">Uncharacterized protein</fullName>
    </submittedName>
</protein>
<dbReference type="EMBL" id="LDJX01000012">
    <property type="protein sequence ID" value="KPM30231.1"/>
    <property type="molecule type" value="Genomic_DNA"/>
</dbReference>
<name>A0A0P7AAY3_9FLAO</name>
<gene>
    <name evidence="1" type="ORF">I595_3641</name>
</gene>
<evidence type="ECO:0000313" key="2">
    <source>
        <dbReference type="Proteomes" id="UP000050280"/>
    </source>
</evidence>
<sequence length="40" mass="4530">MVPHRIAATANEFFGDRFFTLNCNSALDLVVVEKPFSCLR</sequence>
<dbReference type="AlphaFoldDB" id="A0A0P7AAY3"/>
<comment type="caution">
    <text evidence="1">The sequence shown here is derived from an EMBL/GenBank/DDBJ whole genome shotgun (WGS) entry which is preliminary data.</text>
</comment>
<keyword evidence="2" id="KW-1185">Reference proteome</keyword>
<reference evidence="1 2" key="1">
    <citation type="submission" date="2015-09" db="EMBL/GenBank/DDBJ databases">
        <title>Genome sequence of the marine flavobacterium Croceitalea dokdonensis DOKDO 023 that contains proton- and sodium-pumping rhodopsins.</title>
        <authorList>
            <person name="Kwon S.-K."/>
            <person name="Lee H.K."/>
            <person name="Kwak M.-J."/>
            <person name="Kim J.F."/>
        </authorList>
    </citation>
    <scope>NUCLEOTIDE SEQUENCE [LARGE SCALE GENOMIC DNA]</scope>
    <source>
        <strain evidence="1 2">DOKDO 023</strain>
    </source>
</reference>
<proteinExistence type="predicted"/>
<evidence type="ECO:0000313" key="1">
    <source>
        <dbReference type="EMBL" id="KPM30231.1"/>
    </source>
</evidence>